<keyword evidence="2" id="KW-1185">Reference proteome</keyword>
<evidence type="ECO:0000313" key="2">
    <source>
        <dbReference type="Proteomes" id="UP000299102"/>
    </source>
</evidence>
<dbReference type="EMBL" id="BGZK01000062">
    <property type="protein sequence ID" value="GBP14228.1"/>
    <property type="molecule type" value="Genomic_DNA"/>
</dbReference>
<evidence type="ECO:0000313" key="1">
    <source>
        <dbReference type="EMBL" id="GBP14228.1"/>
    </source>
</evidence>
<dbReference type="AlphaFoldDB" id="A0A4C1TLG6"/>
<organism evidence="1 2">
    <name type="scientific">Eumeta variegata</name>
    <name type="common">Bagworm moth</name>
    <name type="synonym">Eumeta japonica</name>
    <dbReference type="NCBI Taxonomy" id="151549"/>
    <lineage>
        <taxon>Eukaryota</taxon>
        <taxon>Metazoa</taxon>
        <taxon>Ecdysozoa</taxon>
        <taxon>Arthropoda</taxon>
        <taxon>Hexapoda</taxon>
        <taxon>Insecta</taxon>
        <taxon>Pterygota</taxon>
        <taxon>Neoptera</taxon>
        <taxon>Endopterygota</taxon>
        <taxon>Lepidoptera</taxon>
        <taxon>Glossata</taxon>
        <taxon>Ditrysia</taxon>
        <taxon>Tineoidea</taxon>
        <taxon>Psychidae</taxon>
        <taxon>Oiketicinae</taxon>
        <taxon>Eumeta</taxon>
    </lineage>
</organism>
<dbReference type="OrthoDB" id="7489730at2759"/>
<accession>A0A4C1TLG6</accession>
<name>A0A4C1TLG6_EUMVA</name>
<reference evidence="1 2" key="1">
    <citation type="journal article" date="2019" name="Commun. Biol.">
        <title>The bagworm genome reveals a unique fibroin gene that provides high tensile strength.</title>
        <authorList>
            <person name="Kono N."/>
            <person name="Nakamura H."/>
            <person name="Ohtoshi R."/>
            <person name="Tomita M."/>
            <person name="Numata K."/>
            <person name="Arakawa K."/>
        </authorList>
    </citation>
    <scope>NUCLEOTIDE SEQUENCE [LARGE SCALE GENOMIC DNA]</scope>
</reference>
<protein>
    <submittedName>
        <fullName evidence="1">Uncharacterized protein</fullName>
    </submittedName>
</protein>
<gene>
    <name evidence="1" type="ORF">EVAR_7653_1</name>
</gene>
<proteinExistence type="predicted"/>
<sequence>MASPSPSSRLQVPTPAYRCSRPDYQPEVAPASAGVATDIKTDVTTAPTAISVQRYPPMVVEHLPDWVGHFKKLSQRLCHAPNARSFGKDVHFLSRSEEGYCTVKRYLTVASEGSPAAFPLCGWTTWKKMNCAVYMKFKSCWSAWDCNQRLAGTGGSTVMSPVLGVGPRLDALSSPAAMCSLRRRILCGGLSTSKRAGQRVTYANC</sequence>
<dbReference type="Proteomes" id="UP000299102">
    <property type="component" value="Unassembled WGS sequence"/>
</dbReference>
<comment type="caution">
    <text evidence="1">The sequence shown here is derived from an EMBL/GenBank/DDBJ whole genome shotgun (WGS) entry which is preliminary data.</text>
</comment>